<dbReference type="InterPro" id="IPR006860">
    <property type="entry name" value="FecR"/>
</dbReference>
<gene>
    <name evidence="4" type="ORF">M3P09_03240</name>
</gene>
<proteinExistence type="predicted"/>
<dbReference type="Pfam" id="PF04773">
    <property type="entry name" value="FecR"/>
    <property type="match status" value="1"/>
</dbReference>
<evidence type="ECO:0000259" key="3">
    <source>
        <dbReference type="Pfam" id="PF16344"/>
    </source>
</evidence>
<dbReference type="InterPro" id="IPR012373">
    <property type="entry name" value="Ferrdict_sens_TM"/>
</dbReference>
<dbReference type="PANTHER" id="PTHR30273">
    <property type="entry name" value="PERIPLASMIC SIGNAL SENSOR AND SIGMA FACTOR ACTIVATOR FECR-RELATED"/>
    <property type="match status" value="1"/>
</dbReference>
<dbReference type="Gene3D" id="3.55.50.30">
    <property type="match status" value="1"/>
</dbReference>
<evidence type="ECO:0000256" key="1">
    <source>
        <dbReference type="SAM" id="Phobius"/>
    </source>
</evidence>
<evidence type="ECO:0000259" key="2">
    <source>
        <dbReference type="Pfam" id="PF04773"/>
    </source>
</evidence>
<dbReference type="Gene3D" id="2.60.120.1440">
    <property type="match status" value="1"/>
</dbReference>
<reference evidence="4" key="1">
    <citation type="submission" date="2022-05" db="EMBL/GenBank/DDBJ databases">
        <authorList>
            <person name="Park J.-S."/>
        </authorList>
    </citation>
    <scope>NUCLEOTIDE SEQUENCE</scope>
    <source>
        <strain evidence="4">2012CJ34-3</strain>
    </source>
</reference>
<feature type="domain" description="FecR protein" evidence="2">
    <location>
        <begin position="175"/>
        <end position="269"/>
    </location>
</feature>
<dbReference type="PANTHER" id="PTHR30273:SF2">
    <property type="entry name" value="PROTEIN FECR"/>
    <property type="match status" value="1"/>
</dbReference>
<feature type="domain" description="Protein FecR C-terminal" evidence="3">
    <location>
        <begin position="312"/>
        <end position="382"/>
    </location>
</feature>
<dbReference type="EMBL" id="JAMFLZ010000001">
    <property type="protein sequence ID" value="MCL6293991.1"/>
    <property type="molecule type" value="Genomic_DNA"/>
</dbReference>
<evidence type="ECO:0000313" key="4">
    <source>
        <dbReference type="EMBL" id="MCL6293991.1"/>
    </source>
</evidence>
<accession>A0ABT0QAQ5</accession>
<keyword evidence="1" id="KW-0472">Membrane</keyword>
<dbReference type="Pfam" id="PF16344">
    <property type="entry name" value="FecR_C"/>
    <property type="match status" value="1"/>
</dbReference>
<feature type="transmembrane region" description="Helical" evidence="1">
    <location>
        <begin position="78"/>
        <end position="97"/>
    </location>
</feature>
<comment type="caution">
    <text evidence="4">The sequence shown here is derived from an EMBL/GenBank/DDBJ whole genome shotgun (WGS) entry which is preliminary data.</text>
</comment>
<sequence length="383" mass="43897">MDKKTEIIITKFLTNEANIDELRQLELWISNPKNETLFFEYIKTNAYANMLVSKYDIKKAKKDILGSIRKEKRKNSNIVKYVAAAVFIGILASSYFFRDNIFYNPVENSPIIVNNIESGTDKATLTLSDGSVVELEKGESFKTKNANSNGEQIVYGSANKNKPSEIVYNYLTIPRGGQFFVKLSDGTQVWLNSESQLKYPVSFIEGETRRVELIYGEAYFDVSPSTKHKGSKFKILSDVQEIEVIGTEFNIKAYKDESAIYTTLVEGKVSVKNNDKTEFLKPNQQSVIDVSTNNIRVREVDVNSEISWINGEFIFYKKPLKEIMKVLSRWYDVTIIFQNKSFENTEFNGELGRDQKIEDVLDLIKKTKIINAYEINNNTIILK</sequence>
<dbReference type="RefSeq" id="WP_249971999.1">
    <property type="nucleotide sequence ID" value="NZ_JAMFLZ010000001.1"/>
</dbReference>
<organism evidence="4 5">
    <name type="scientific">Jejuia spongiicola</name>
    <dbReference type="NCBI Taxonomy" id="2942207"/>
    <lineage>
        <taxon>Bacteria</taxon>
        <taxon>Pseudomonadati</taxon>
        <taxon>Bacteroidota</taxon>
        <taxon>Flavobacteriia</taxon>
        <taxon>Flavobacteriales</taxon>
        <taxon>Flavobacteriaceae</taxon>
        <taxon>Jejuia</taxon>
    </lineage>
</organism>
<evidence type="ECO:0000313" key="5">
    <source>
        <dbReference type="Proteomes" id="UP001165381"/>
    </source>
</evidence>
<name>A0ABT0QAQ5_9FLAO</name>
<dbReference type="InterPro" id="IPR032508">
    <property type="entry name" value="FecR_C"/>
</dbReference>
<protein>
    <submittedName>
        <fullName evidence="4">FecR family protein</fullName>
    </submittedName>
</protein>
<dbReference type="PIRSF" id="PIRSF018266">
    <property type="entry name" value="FecR"/>
    <property type="match status" value="1"/>
</dbReference>
<keyword evidence="1" id="KW-1133">Transmembrane helix</keyword>
<keyword evidence="1" id="KW-0812">Transmembrane</keyword>
<dbReference type="Proteomes" id="UP001165381">
    <property type="component" value="Unassembled WGS sequence"/>
</dbReference>
<keyword evidence="5" id="KW-1185">Reference proteome</keyword>